<dbReference type="SUPFAM" id="SSF51246">
    <property type="entry name" value="Rudiment single hybrid motif"/>
    <property type="match status" value="1"/>
</dbReference>
<organism evidence="6 7">
    <name type="scientific">Leptonychotes weddellii</name>
    <name type="common">Weddell seal</name>
    <name type="synonym">Otaria weddellii</name>
    <dbReference type="NCBI Taxonomy" id="9713"/>
    <lineage>
        <taxon>Eukaryota</taxon>
        <taxon>Metazoa</taxon>
        <taxon>Chordata</taxon>
        <taxon>Craniata</taxon>
        <taxon>Vertebrata</taxon>
        <taxon>Euteleostomi</taxon>
        <taxon>Mammalia</taxon>
        <taxon>Eutheria</taxon>
        <taxon>Laurasiatheria</taxon>
        <taxon>Carnivora</taxon>
        <taxon>Caniformia</taxon>
        <taxon>Pinnipedia</taxon>
        <taxon>Phocidae</taxon>
        <taxon>Monachinae</taxon>
        <taxon>Lobodontini</taxon>
        <taxon>Leptonychotes</taxon>
    </lineage>
</organism>
<evidence type="ECO:0000313" key="7">
    <source>
        <dbReference type="RefSeq" id="XP_030897005.1"/>
    </source>
</evidence>
<dbReference type="InterPro" id="IPR011764">
    <property type="entry name" value="Biotin_carboxylation_dom"/>
</dbReference>
<evidence type="ECO:0000256" key="1">
    <source>
        <dbReference type="ARBA" id="ARBA00022598"/>
    </source>
</evidence>
<dbReference type="AlphaFoldDB" id="A0A7F8RUP2"/>
<evidence type="ECO:0000256" key="2">
    <source>
        <dbReference type="ARBA" id="ARBA00022741"/>
    </source>
</evidence>
<keyword evidence="3" id="KW-0067">ATP-binding</keyword>
<dbReference type="GeneID" id="102733707"/>
<dbReference type="PANTHER" id="PTHR18866">
    <property type="entry name" value="CARBOXYLASE:PYRUVATE/ACETYL-COA/PROPIONYL-COA CARBOXYLASE"/>
    <property type="match status" value="1"/>
</dbReference>
<dbReference type="InterPro" id="IPR005482">
    <property type="entry name" value="Biotin_COase_C"/>
</dbReference>
<keyword evidence="2" id="KW-0547">Nucleotide-binding</keyword>
<protein>
    <submittedName>
        <fullName evidence="7">Methylcrotonoyl-CoA carboxylase subunit alpha, mitochondrial-like</fullName>
    </submittedName>
</protein>
<proteinExistence type="predicted"/>
<dbReference type="GO" id="GO:0005524">
    <property type="term" value="F:ATP binding"/>
    <property type="evidence" value="ECO:0007669"/>
    <property type="project" value="UniProtKB-KW"/>
</dbReference>
<dbReference type="RefSeq" id="XP_030897005.1">
    <property type="nucleotide sequence ID" value="XM_031041145.1"/>
</dbReference>
<dbReference type="Proteomes" id="UP000245341">
    <property type="component" value="Unplaced"/>
</dbReference>
<dbReference type="Gene3D" id="3.30.700.40">
    <property type="match status" value="1"/>
</dbReference>
<evidence type="ECO:0000256" key="3">
    <source>
        <dbReference type="ARBA" id="ARBA00022840"/>
    </source>
</evidence>
<gene>
    <name evidence="7" type="primary">LOC102733707</name>
</gene>
<reference evidence="7" key="1">
    <citation type="submission" date="2025-08" db="UniProtKB">
        <authorList>
            <consortium name="RefSeq"/>
        </authorList>
    </citation>
    <scope>IDENTIFICATION</scope>
    <source>
        <tissue evidence="7">Liver</tissue>
    </source>
</reference>
<dbReference type="PANTHER" id="PTHR18866:SF33">
    <property type="entry name" value="METHYLCROTONOYL-COA CARBOXYLASE SUBUNIT ALPHA, MITOCHONDRIAL-RELATED"/>
    <property type="match status" value="1"/>
</dbReference>
<dbReference type="Gene3D" id="3.30.470.20">
    <property type="entry name" value="ATP-grasp fold, B domain"/>
    <property type="match status" value="1"/>
</dbReference>
<evidence type="ECO:0000259" key="5">
    <source>
        <dbReference type="PROSITE" id="PS50979"/>
    </source>
</evidence>
<evidence type="ECO:0000313" key="6">
    <source>
        <dbReference type="Proteomes" id="UP000245341"/>
    </source>
</evidence>
<keyword evidence="6" id="KW-1185">Reference proteome</keyword>
<sequence>MIAKLVVWAADRQAALTKLRYSLRQYNIVGLHTNIDFLLSLSGHPEFEAGNVHTDFIAQHHKELFPSRKATAKEFLCQAALGLILKEKAVSDVFNIQSQDQYSPFAFSSGRRLNISYTRNITLRDGKNSK</sequence>
<dbReference type="GO" id="GO:0004485">
    <property type="term" value="F:methylcrotonoyl-CoA carboxylase activity"/>
    <property type="evidence" value="ECO:0007669"/>
    <property type="project" value="TreeGrafter"/>
</dbReference>
<dbReference type="SMART" id="SM00878">
    <property type="entry name" value="Biotin_carb_C"/>
    <property type="match status" value="1"/>
</dbReference>
<feature type="domain" description="Biotin carboxylation" evidence="5">
    <location>
        <begin position="1"/>
        <end position="62"/>
    </location>
</feature>
<dbReference type="InterPro" id="IPR011054">
    <property type="entry name" value="Rudment_hybrid_motif"/>
</dbReference>
<dbReference type="GO" id="GO:0005739">
    <property type="term" value="C:mitochondrion"/>
    <property type="evidence" value="ECO:0007669"/>
    <property type="project" value="TreeGrafter"/>
</dbReference>
<keyword evidence="4" id="KW-0092">Biotin</keyword>
<dbReference type="PROSITE" id="PS50979">
    <property type="entry name" value="BC"/>
    <property type="match status" value="1"/>
</dbReference>
<evidence type="ECO:0000256" key="4">
    <source>
        <dbReference type="ARBA" id="ARBA00023267"/>
    </source>
</evidence>
<dbReference type="KEGG" id="lww:102733707"/>
<dbReference type="OrthoDB" id="196847at2759"/>
<accession>A0A7F8RUP2</accession>
<dbReference type="Pfam" id="PF02785">
    <property type="entry name" value="Biotin_carb_C"/>
    <property type="match status" value="1"/>
</dbReference>
<name>A0A7F8RUP2_LEPWE</name>
<dbReference type="InterPro" id="IPR050856">
    <property type="entry name" value="Biotin_carboxylase_complex"/>
</dbReference>
<keyword evidence="1" id="KW-0436">Ligase</keyword>